<dbReference type="GO" id="GO:0003682">
    <property type="term" value="F:chromatin binding"/>
    <property type="evidence" value="ECO:0007669"/>
    <property type="project" value="TreeGrafter"/>
</dbReference>
<feature type="domain" description="WDHD1/CFT4 second beta-propeller" evidence="6">
    <location>
        <begin position="452"/>
        <end position="745"/>
    </location>
</feature>
<dbReference type="SUPFAM" id="SSF50978">
    <property type="entry name" value="WD40 repeat-like"/>
    <property type="match status" value="2"/>
</dbReference>
<dbReference type="InterPro" id="IPR036910">
    <property type="entry name" value="HMG_box_dom_sf"/>
</dbReference>
<proteinExistence type="predicted"/>
<evidence type="ECO:0000256" key="5">
    <source>
        <dbReference type="SAM" id="MobiDB-lite"/>
    </source>
</evidence>
<dbReference type="Proteomes" id="UP001201812">
    <property type="component" value="Unassembled WGS sequence"/>
</dbReference>
<dbReference type="AlphaFoldDB" id="A0AAD4RE56"/>
<evidence type="ECO:0000313" key="9">
    <source>
        <dbReference type="EMBL" id="KAI1729560.1"/>
    </source>
</evidence>
<feature type="compositionally biased region" description="Polar residues" evidence="5">
    <location>
        <begin position="1021"/>
        <end position="1051"/>
    </location>
</feature>
<keyword evidence="10" id="KW-1185">Reference proteome</keyword>
<reference evidence="9" key="1">
    <citation type="submission" date="2022-01" db="EMBL/GenBank/DDBJ databases">
        <title>Genome Sequence Resource for Two Populations of Ditylenchus destructor, the Migratory Endoparasitic Phytonematode.</title>
        <authorList>
            <person name="Zhang H."/>
            <person name="Lin R."/>
            <person name="Xie B."/>
        </authorList>
    </citation>
    <scope>NUCLEOTIDE SEQUENCE</scope>
    <source>
        <strain evidence="9">BazhouSP</strain>
    </source>
</reference>
<dbReference type="Pfam" id="PF24817">
    <property type="entry name" value="WD40_WDHD1_1st"/>
    <property type="match status" value="1"/>
</dbReference>
<dbReference type="InterPro" id="IPR001680">
    <property type="entry name" value="WD40_rpt"/>
</dbReference>
<dbReference type="Gene3D" id="2.130.10.10">
    <property type="entry name" value="YVTN repeat-like/Quinoprotein amine dehydrogenase"/>
    <property type="match status" value="2"/>
</dbReference>
<comment type="subcellular location">
    <subcellularLocation>
        <location evidence="1">Nucleus</location>
    </subcellularLocation>
</comment>
<organism evidence="9 10">
    <name type="scientific">Ditylenchus destructor</name>
    <dbReference type="NCBI Taxonomy" id="166010"/>
    <lineage>
        <taxon>Eukaryota</taxon>
        <taxon>Metazoa</taxon>
        <taxon>Ecdysozoa</taxon>
        <taxon>Nematoda</taxon>
        <taxon>Chromadorea</taxon>
        <taxon>Rhabditida</taxon>
        <taxon>Tylenchina</taxon>
        <taxon>Tylenchomorpha</taxon>
        <taxon>Sphaerularioidea</taxon>
        <taxon>Anguinidae</taxon>
        <taxon>Anguininae</taxon>
        <taxon>Ditylenchus</taxon>
    </lineage>
</organism>
<keyword evidence="3" id="KW-0677">Repeat</keyword>
<dbReference type="EMBL" id="JAKKPZ010000001">
    <property type="protein sequence ID" value="KAI1729560.1"/>
    <property type="molecule type" value="Genomic_DNA"/>
</dbReference>
<dbReference type="PANTHER" id="PTHR19932">
    <property type="entry name" value="WD REPEAT AND HMG-BOX DNA BINDING PROTEIN"/>
    <property type="match status" value="1"/>
</dbReference>
<dbReference type="PANTHER" id="PTHR19932:SF10">
    <property type="entry name" value="WD REPEAT AND HMG-BOX DNA-BINDING PROTEIN 1"/>
    <property type="match status" value="1"/>
</dbReference>
<evidence type="ECO:0000313" key="10">
    <source>
        <dbReference type="Proteomes" id="UP001201812"/>
    </source>
</evidence>
<evidence type="ECO:0000256" key="2">
    <source>
        <dbReference type="ARBA" id="ARBA00022574"/>
    </source>
</evidence>
<dbReference type="InterPro" id="IPR022100">
    <property type="entry name" value="WDHD1/CFT4_beta-prop_2nd"/>
</dbReference>
<feature type="domain" description="WDHD1/CFT4 helical bundle" evidence="7">
    <location>
        <begin position="759"/>
        <end position="851"/>
    </location>
</feature>
<dbReference type="InterPro" id="IPR048591">
    <property type="entry name" value="WDHD1/CFT4_hel"/>
</dbReference>
<evidence type="ECO:0000256" key="1">
    <source>
        <dbReference type="ARBA" id="ARBA00004123"/>
    </source>
</evidence>
<dbReference type="InterPro" id="IPR036322">
    <property type="entry name" value="WD40_repeat_dom_sf"/>
</dbReference>
<dbReference type="GO" id="GO:0006281">
    <property type="term" value="P:DNA repair"/>
    <property type="evidence" value="ECO:0007669"/>
    <property type="project" value="TreeGrafter"/>
</dbReference>
<dbReference type="InterPro" id="IPR057646">
    <property type="entry name" value="WD40_WDHD1_1st"/>
</dbReference>
<accession>A0AAD4RE56</accession>
<feature type="domain" description="WDHD1 first WD40" evidence="8">
    <location>
        <begin position="14"/>
        <end position="326"/>
    </location>
</feature>
<keyword evidence="4" id="KW-0539">Nucleus</keyword>
<comment type="caution">
    <text evidence="9">The sequence shown here is derived from an EMBL/GenBank/DDBJ whole genome shotgun (WGS) entry which is preliminary data.</text>
</comment>
<evidence type="ECO:0000259" key="8">
    <source>
        <dbReference type="Pfam" id="PF24817"/>
    </source>
</evidence>
<evidence type="ECO:0000259" key="6">
    <source>
        <dbReference type="Pfam" id="PF12341"/>
    </source>
</evidence>
<evidence type="ECO:0000256" key="4">
    <source>
        <dbReference type="ARBA" id="ARBA00023242"/>
    </source>
</evidence>
<protein>
    <submittedName>
        <fullName evidence="9">Minichromosome loss protein, mcl1, middle region domain-containing protein</fullName>
    </submittedName>
</protein>
<feature type="region of interest" description="Disordered" evidence="5">
    <location>
        <begin position="992"/>
        <end position="1052"/>
    </location>
</feature>
<dbReference type="GO" id="GO:0043596">
    <property type="term" value="C:nuclear replication fork"/>
    <property type="evidence" value="ECO:0007669"/>
    <property type="project" value="TreeGrafter"/>
</dbReference>
<dbReference type="InterPro" id="IPR015943">
    <property type="entry name" value="WD40/YVTN_repeat-like_dom_sf"/>
</dbReference>
<dbReference type="SMART" id="SM00320">
    <property type="entry name" value="WD40"/>
    <property type="match status" value="5"/>
</dbReference>
<dbReference type="Pfam" id="PF20946">
    <property type="entry name" value="Ctf4_C"/>
    <property type="match status" value="1"/>
</dbReference>
<sequence length="1120" mass="125017">MSATYQISKLFKLHPPGIVTLAVDQDRNSEKKAIYSCASDPGIGVWTYEEDAIEDDLTFVIHNCSNQCRSVLGVHKDMFYVGETAQDSITGNEKQVVVKYKYDDPTASAPILIFSLEVTALAVSADGQYLVAGSSDLTVKCVNLQQREKGSDRYECEDQVVNISIDPKSLFFAVSTADGNVHIRTILKDANARKPIATFKCCSKFNQISCEFPRMQTSWLSNGESILIPSIGKVLIVNSLTWVQQRQLIAPDNAHDTFSVTAVSENDEFLAACTVRGQLVIWTIKTAQIYKTLDLSRQSRFVTSIVYNPLKYGSIVVAYDEGSLGVINDPDARPVSTQYFGFNESNVVGQSRVSSAMSQPLSDNILEHSARDDMDVTNLDDTEDMETDLGRIKAQCGFNPDGSFVGNTTLQSHTGGLGGLDDTIYTTQSRAIQMVNKEPCITVRGMKTRSCFLSGSTPGHESERYLMWNTFGHIRSFTSKDDSAIEVIFHDATVHPEINIDNSTTNYTMGDLNTTLVALASKRSSQRESELTVYHITAWDADSRNWSVQMTEKETIDCLTVGGDFVVLFTSLRFLRIFSAAGTQRVITCVPGPIITMNAFDTLLALIRPTGGVFVSSKDDYEHQAYADIYSVKVLSSTCSIHLRQSLPIALSPHSQLEWISFSNLGRLVSMDSDFTVRLYSTSEGFWIPIFLGMDVLKEESDDSVWPISVIETPTAQFRYAYCKRLKYPLPSKNIVPVTAPWCIPMVNQESDRSKLECQLLINEIVQSAVRSTDECVSNANVEIGQLEKNYLNSLVKLFALSCKAGKECRAAEFAHLTSNSNGIQVLCTYAAKSQRPNLSEKVASIGRSRIDNSMNVEGTSHWGESNSMRTQFSTVNQVLENRLAPSSRLLPKKKNIRQINNRALTDSDDIFIEEDCSTASVNKENDDYDSGAQTLSQSLKTQMTTKLNDTTLVSNNSQCMDFLRGKLVNCESQDADTDFFTQLSSQFRTPEVFTKGRKRSDGLQNSKDKKMPKRQAKLSFATQLTQSPLLQSVPSEDTQNDVPDSGSAQTDEVVFERTTRRKMNAYDLWREKHETLIKEQYKGPEEEFTIFLVQQYRNLTPDDKKLWIEAARKASLEQK</sequence>
<evidence type="ECO:0000259" key="7">
    <source>
        <dbReference type="Pfam" id="PF20946"/>
    </source>
</evidence>
<gene>
    <name evidence="9" type="ORF">DdX_01808</name>
</gene>
<keyword evidence="2" id="KW-0853">WD repeat</keyword>
<evidence type="ECO:0000256" key="3">
    <source>
        <dbReference type="ARBA" id="ARBA00022737"/>
    </source>
</evidence>
<dbReference type="GO" id="GO:0000278">
    <property type="term" value="P:mitotic cell cycle"/>
    <property type="evidence" value="ECO:0007669"/>
    <property type="project" value="TreeGrafter"/>
</dbReference>
<name>A0AAD4RE56_9BILA</name>
<dbReference type="SUPFAM" id="SSF47095">
    <property type="entry name" value="HMG-box"/>
    <property type="match status" value="1"/>
</dbReference>
<dbReference type="GO" id="GO:0006261">
    <property type="term" value="P:DNA-templated DNA replication"/>
    <property type="evidence" value="ECO:0007669"/>
    <property type="project" value="TreeGrafter"/>
</dbReference>
<dbReference type="Pfam" id="PF12341">
    <property type="entry name" value="Mcl1_mid"/>
    <property type="match status" value="1"/>
</dbReference>